<evidence type="ECO:0000313" key="4">
    <source>
        <dbReference type="Proteomes" id="UP001229346"/>
    </source>
</evidence>
<dbReference type="InterPro" id="IPR009091">
    <property type="entry name" value="RCC1/BLIP-II"/>
</dbReference>
<comment type="caution">
    <text evidence="3">The sequence shown here is derived from an EMBL/GenBank/DDBJ whole genome shotgun (WGS) entry which is preliminary data.</text>
</comment>
<proteinExistence type="predicted"/>
<dbReference type="InterPro" id="IPR012854">
    <property type="entry name" value="Cu_amine_oxidase-like_N"/>
</dbReference>
<dbReference type="Proteomes" id="UP001229346">
    <property type="component" value="Unassembled WGS sequence"/>
</dbReference>
<keyword evidence="1" id="KW-0732">Signal</keyword>
<feature type="chain" id="PRO_5046352540" description="Copper amine oxidase-like N-terminal domain-containing protein" evidence="1">
    <location>
        <begin position="29"/>
        <end position="497"/>
    </location>
</feature>
<dbReference type="Pfam" id="PF13540">
    <property type="entry name" value="RCC1_2"/>
    <property type="match status" value="2"/>
</dbReference>
<evidence type="ECO:0000313" key="3">
    <source>
        <dbReference type="EMBL" id="MDQ0112792.1"/>
    </source>
</evidence>
<dbReference type="PROSITE" id="PS50012">
    <property type="entry name" value="RCC1_3"/>
    <property type="match status" value="3"/>
</dbReference>
<dbReference type="InterPro" id="IPR000408">
    <property type="entry name" value="Reg_chr_condens"/>
</dbReference>
<evidence type="ECO:0000256" key="1">
    <source>
        <dbReference type="SAM" id="SignalP"/>
    </source>
</evidence>
<feature type="signal peptide" evidence="1">
    <location>
        <begin position="1"/>
        <end position="28"/>
    </location>
</feature>
<evidence type="ECO:0000259" key="2">
    <source>
        <dbReference type="Pfam" id="PF07833"/>
    </source>
</evidence>
<organism evidence="3 4">
    <name type="scientific">Paenibacillus harenae</name>
    <dbReference type="NCBI Taxonomy" id="306543"/>
    <lineage>
        <taxon>Bacteria</taxon>
        <taxon>Bacillati</taxon>
        <taxon>Bacillota</taxon>
        <taxon>Bacilli</taxon>
        <taxon>Bacillales</taxon>
        <taxon>Paenibacillaceae</taxon>
        <taxon>Paenibacillus</taxon>
    </lineage>
</organism>
<protein>
    <recommendedName>
        <fullName evidence="2">Copper amine oxidase-like N-terminal domain-containing protein</fullName>
    </recommendedName>
</protein>
<dbReference type="Gene3D" id="3.30.457.10">
    <property type="entry name" value="Copper amine oxidase-like, N-terminal domain"/>
    <property type="match status" value="1"/>
</dbReference>
<dbReference type="PANTHER" id="PTHR45982:SF1">
    <property type="entry name" value="REGULATOR OF CHROMOSOME CONDENSATION"/>
    <property type="match status" value="1"/>
</dbReference>
<dbReference type="EMBL" id="JAUSSU010000004">
    <property type="protein sequence ID" value="MDQ0112792.1"/>
    <property type="molecule type" value="Genomic_DNA"/>
</dbReference>
<sequence length="497" mass="54568">MNNYFKKPKLFLAAVLTTLMIFPTTLYAGTESNTRYLNNIVQISTSSFGDTHALALDQNGVVWAWGDNFSGQVGDGTTGYKSAAVPVLQDAQKIETSDTNSFALKKDGTVWVWGQATGLQGNGTLNSISGIKDFVKPTQIKTLTNVVDIQAGSYHILALKSDGTVWSWGDANLGKLGRSEWKQSITKANTPMMVPGLQNIKSIYAGDGFSAATDEAGITWAWGVLSSYFDIIDNVVSKWEPVKLFDFPVTEIDDMSNRIYVTKSDGTLWEVQKTLKIKQVMKDVLTFSCGHSSCAVIKTTGDTVKFNDAAAIQKIGLVIKPNELKQIDFNYSTLLLLLNGTVHSYGRITSITGNEMINDPDYNKYANLTNKMATEPHLRPVWKAITLNLNDSEAKLTTNPIVIKGVSFVPLRGVIEEMGGQVQYDNGDITIWNDRNKIKLKIRTTAASINGQNTTLTAPPLVIRGKTMVPLRFIGEGLGASVEWDEENRVISIKTEK</sequence>
<dbReference type="Gene3D" id="2.130.10.30">
    <property type="entry name" value="Regulator of chromosome condensation 1/beta-lactamase-inhibitor protein II"/>
    <property type="match status" value="1"/>
</dbReference>
<dbReference type="InterPro" id="IPR036582">
    <property type="entry name" value="Mao_N_sf"/>
</dbReference>
<accession>A0ABT9TZI4</accession>
<dbReference type="SUPFAM" id="SSF55383">
    <property type="entry name" value="Copper amine oxidase, domain N"/>
    <property type="match status" value="2"/>
</dbReference>
<gene>
    <name evidence="3" type="ORF">J2T15_002227</name>
</gene>
<dbReference type="RefSeq" id="WP_307203713.1">
    <property type="nucleotide sequence ID" value="NZ_JAUSSU010000004.1"/>
</dbReference>
<dbReference type="Pfam" id="PF07833">
    <property type="entry name" value="Cu_amine_oxidN1"/>
    <property type="match status" value="1"/>
</dbReference>
<dbReference type="InterPro" id="IPR051553">
    <property type="entry name" value="Ran_GTPase-activating"/>
</dbReference>
<dbReference type="PRINTS" id="PR00633">
    <property type="entry name" value="RCCNDNSATION"/>
</dbReference>
<dbReference type="SUPFAM" id="SSF50985">
    <property type="entry name" value="RCC1/BLIP-II"/>
    <property type="match status" value="1"/>
</dbReference>
<keyword evidence="4" id="KW-1185">Reference proteome</keyword>
<reference evidence="3 4" key="1">
    <citation type="submission" date="2023-07" db="EMBL/GenBank/DDBJ databases">
        <title>Sorghum-associated microbial communities from plants grown in Nebraska, USA.</title>
        <authorList>
            <person name="Schachtman D."/>
        </authorList>
    </citation>
    <scope>NUCLEOTIDE SEQUENCE [LARGE SCALE GENOMIC DNA]</scope>
    <source>
        <strain evidence="3 4">CC482</strain>
    </source>
</reference>
<dbReference type="PANTHER" id="PTHR45982">
    <property type="entry name" value="REGULATOR OF CHROMOSOME CONDENSATION"/>
    <property type="match status" value="1"/>
</dbReference>
<feature type="domain" description="Copper amine oxidase-like N-terminal" evidence="2">
    <location>
        <begin position="389"/>
        <end position="493"/>
    </location>
</feature>
<name>A0ABT9TZI4_PAEHA</name>